<keyword evidence="3" id="KW-1185">Reference proteome</keyword>
<accession>E9AUT9</accession>
<dbReference type="VEuPathDB" id="TriTrypDB:LmxM.20.1500"/>
<evidence type="ECO:0000313" key="3">
    <source>
        <dbReference type="Proteomes" id="UP000007259"/>
    </source>
</evidence>
<dbReference type="GeneID" id="13448471"/>
<dbReference type="EMBL" id="FR799573">
    <property type="protein sequence ID" value="CBZ26720.1"/>
    <property type="molecule type" value="Genomic_DNA"/>
</dbReference>
<feature type="compositionally biased region" description="Polar residues" evidence="1">
    <location>
        <begin position="884"/>
        <end position="894"/>
    </location>
</feature>
<sequence>MYAFLPSSASRTQPLDWVTLITNALAVAREAPSEQALNTLVMMQSYATASPDVFTNVSRGARDVKEYVALLCAMDEAIGAWPLRVRQLLDVPPVILVPAGGPGGSFVSVPVHTPRGEALVFLFNVSLYHMDAGLRYLARVRADASIMISSNASRRLGGSGSVAAPNQNAKLAAQHCRLAVDVLRWSEALHASPGSPSALALRHLRSHIPLDVTRDMGVLCSAVAKYVYALSSASTKDKPDVLARLAFDAAQLQLPGCVPTSSSLQLLPSLLLATYHYHKATWYYSASKVPDMAEAFGHMQYADTLLRSCDAQWGVEEAHTQMEHESRQWWGRRLASFFKGASQASASAANRPRNEAPRGGGGVSKAAGVSSSDEVDHNTVVAALQPATEYPSLHALLVHGEGRSASRAAGAASSDDRNDGAPTAATIADVLFVYPYLRLLLQDVCDCLQRYKRENELVFFVKATAADVVSRDVPDVTAAIGGGTADAAEESGLFEPRASLFASLPSTSTLQLALAQEEECGQAQQALASLLQHVERDQRKLSLFIEPPNTLQQALDALEALLPQAAQWGSLDVVVNAAAEAVEAAAQDFIDVAAAWQEDHDAYVGARCAAHPLLKDTRAELAVWSERAAVALQRWKALKLPSEVDSRSAFLDALVPISSELHAYLAQSGDVCRDARDVLMCSPGSVTVAQVQACTAAVDAARQSGIELLTGVAAAAPRRSTPRPPRYRASGGTRTRNSDGNGNAAGGEEDESAPAPQYAEAEAAVEAMVQVLEEAPMVVAHVESAAAELRDMQKKAVVTPLGQLRDVRFLPNPIKQPIKGADEQRGGGAVRTSAKGSGSVTKTADPTSRVDNVASRGSADASSRKRTRTSSPARKPLLPEPTADNASDSVSSSELADAKEVAVVEGDGATRAAVSGSLLSRLKANKEQRQQGSSNASATASPSSPSLYTASSATAAVSAKRKLTAKAPPPRRAE</sequence>
<organism evidence="2 3">
    <name type="scientific">Leishmania mexicana (strain MHOM/GT/2001/U1103)</name>
    <dbReference type="NCBI Taxonomy" id="929439"/>
    <lineage>
        <taxon>Eukaryota</taxon>
        <taxon>Discoba</taxon>
        <taxon>Euglenozoa</taxon>
        <taxon>Kinetoplastea</taxon>
        <taxon>Metakinetoplastina</taxon>
        <taxon>Trypanosomatida</taxon>
        <taxon>Trypanosomatidae</taxon>
        <taxon>Leishmaniinae</taxon>
        <taxon>Leishmania</taxon>
    </lineage>
</organism>
<reference evidence="2 3" key="1">
    <citation type="journal article" date="2011" name="Genome Res.">
        <title>Chromosome and gene copy number variation allow major structural change between species and strains of Leishmania.</title>
        <authorList>
            <person name="Rogers M.B."/>
            <person name="Hilley J.D."/>
            <person name="Dickens N.J."/>
            <person name="Wilkes J."/>
            <person name="Bates P.A."/>
            <person name="Depledge D.P."/>
            <person name="Harris D."/>
            <person name="Her Y."/>
            <person name="Herzyk P."/>
            <person name="Imamura H."/>
            <person name="Otto T.D."/>
            <person name="Sanders M."/>
            <person name="Seeger K."/>
            <person name="Dujardin J.C."/>
            <person name="Berriman M."/>
            <person name="Smith D.F."/>
            <person name="Hertz-Fowler C."/>
            <person name="Mottram J.C."/>
        </authorList>
    </citation>
    <scope>NUCLEOTIDE SEQUENCE [LARGE SCALE GENOMIC DNA]</scope>
    <source>
        <strain evidence="2 3">MHOM/GT/2001/U1103</strain>
    </source>
</reference>
<dbReference type="KEGG" id="lmi:LMXM_20_1500"/>
<evidence type="ECO:0000256" key="1">
    <source>
        <dbReference type="SAM" id="MobiDB-lite"/>
    </source>
</evidence>
<dbReference type="OrthoDB" id="273120at2759"/>
<name>E9AUT9_LEIMU</name>
<feature type="compositionally biased region" description="Polar residues" evidence="1">
    <location>
        <begin position="834"/>
        <end position="850"/>
    </location>
</feature>
<evidence type="ECO:0008006" key="4">
    <source>
        <dbReference type="Google" id="ProtNLM"/>
    </source>
</evidence>
<dbReference type="PhylomeDB" id="E9AUT9"/>
<feature type="region of interest" description="Disordered" evidence="1">
    <location>
        <begin position="814"/>
        <end position="974"/>
    </location>
</feature>
<feature type="region of interest" description="Disordered" evidence="1">
    <location>
        <begin position="345"/>
        <end position="372"/>
    </location>
</feature>
<feature type="compositionally biased region" description="Low complexity" evidence="1">
    <location>
        <begin position="933"/>
        <end position="958"/>
    </location>
</feature>
<dbReference type="AlphaFoldDB" id="E9AUT9"/>
<dbReference type="RefSeq" id="XP_003875212.1">
    <property type="nucleotide sequence ID" value="XM_003875163.1"/>
</dbReference>
<dbReference type="Proteomes" id="UP000007259">
    <property type="component" value="Chromosome 20"/>
</dbReference>
<proteinExistence type="predicted"/>
<protein>
    <recommendedName>
        <fullName evidence="4">BRO1 domain-containing protein</fullName>
    </recommendedName>
</protein>
<feature type="region of interest" description="Disordered" evidence="1">
    <location>
        <begin position="715"/>
        <end position="758"/>
    </location>
</feature>
<evidence type="ECO:0000313" key="2">
    <source>
        <dbReference type="EMBL" id="CBZ26720.1"/>
    </source>
</evidence>
<dbReference type="OMA" id="QWWGRRL"/>
<gene>
    <name evidence="2" type="ORF">LMXM_20_1500</name>
</gene>